<accession>A0AAE0NHZ1</accession>
<evidence type="ECO:0000256" key="1">
    <source>
        <dbReference type="SAM" id="MobiDB-lite"/>
    </source>
</evidence>
<feature type="region of interest" description="Disordered" evidence="1">
    <location>
        <begin position="172"/>
        <end position="191"/>
    </location>
</feature>
<proteinExistence type="predicted"/>
<organism evidence="2 3">
    <name type="scientific">Podospora didyma</name>
    <dbReference type="NCBI Taxonomy" id="330526"/>
    <lineage>
        <taxon>Eukaryota</taxon>
        <taxon>Fungi</taxon>
        <taxon>Dikarya</taxon>
        <taxon>Ascomycota</taxon>
        <taxon>Pezizomycotina</taxon>
        <taxon>Sordariomycetes</taxon>
        <taxon>Sordariomycetidae</taxon>
        <taxon>Sordariales</taxon>
        <taxon>Podosporaceae</taxon>
        <taxon>Podospora</taxon>
    </lineage>
</organism>
<reference evidence="2" key="2">
    <citation type="submission" date="2023-06" db="EMBL/GenBank/DDBJ databases">
        <authorList>
            <consortium name="Lawrence Berkeley National Laboratory"/>
            <person name="Haridas S."/>
            <person name="Hensen N."/>
            <person name="Bonometti L."/>
            <person name="Westerberg I."/>
            <person name="Brannstrom I.O."/>
            <person name="Guillou S."/>
            <person name="Cros-Aarteil S."/>
            <person name="Calhoun S."/>
            <person name="Kuo A."/>
            <person name="Mondo S."/>
            <person name="Pangilinan J."/>
            <person name="Riley R."/>
            <person name="LaButti K."/>
            <person name="Andreopoulos B."/>
            <person name="Lipzen A."/>
            <person name="Chen C."/>
            <person name="Yanf M."/>
            <person name="Daum C."/>
            <person name="Ng V."/>
            <person name="Clum A."/>
            <person name="Steindorff A."/>
            <person name="Ohm R."/>
            <person name="Martin F."/>
            <person name="Silar P."/>
            <person name="Natvig D."/>
            <person name="Lalanne C."/>
            <person name="Gautier V."/>
            <person name="Ament-velasquez S.L."/>
            <person name="Kruys A."/>
            <person name="Hutchinson M.I."/>
            <person name="Powell A.J."/>
            <person name="Barry K."/>
            <person name="Miller A.N."/>
            <person name="Grigoriev I.V."/>
            <person name="Debuchy R."/>
            <person name="Gladieux P."/>
            <person name="Thoren M.H."/>
            <person name="Johannesson H."/>
        </authorList>
    </citation>
    <scope>NUCLEOTIDE SEQUENCE</scope>
    <source>
        <strain evidence="2">CBS 232.78</strain>
    </source>
</reference>
<feature type="compositionally biased region" description="Basic residues" evidence="1">
    <location>
        <begin position="1"/>
        <end position="10"/>
    </location>
</feature>
<dbReference type="AlphaFoldDB" id="A0AAE0NHZ1"/>
<dbReference type="Proteomes" id="UP001285441">
    <property type="component" value="Unassembled WGS sequence"/>
</dbReference>
<protein>
    <submittedName>
        <fullName evidence="2">Uncharacterized protein</fullName>
    </submittedName>
</protein>
<reference evidence="2" key="1">
    <citation type="journal article" date="2023" name="Mol. Phylogenet. Evol.">
        <title>Genome-scale phylogeny and comparative genomics of the fungal order Sordariales.</title>
        <authorList>
            <person name="Hensen N."/>
            <person name="Bonometti L."/>
            <person name="Westerberg I."/>
            <person name="Brannstrom I.O."/>
            <person name="Guillou S."/>
            <person name="Cros-Aarteil S."/>
            <person name="Calhoun S."/>
            <person name="Haridas S."/>
            <person name="Kuo A."/>
            <person name="Mondo S."/>
            <person name="Pangilinan J."/>
            <person name="Riley R."/>
            <person name="LaButti K."/>
            <person name="Andreopoulos B."/>
            <person name="Lipzen A."/>
            <person name="Chen C."/>
            <person name="Yan M."/>
            <person name="Daum C."/>
            <person name="Ng V."/>
            <person name="Clum A."/>
            <person name="Steindorff A."/>
            <person name="Ohm R.A."/>
            <person name="Martin F."/>
            <person name="Silar P."/>
            <person name="Natvig D.O."/>
            <person name="Lalanne C."/>
            <person name="Gautier V."/>
            <person name="Ament-Velasquez S.L."/>
            <person name="Kruys A."/>
            <person name="Hutchinson M.I."/>
            <person name="Powell A.J."/>
            <person name="Barry K."/>
            <person name="Miller A.N."/>
            <person name="Grigoriev I.V."/>
            <person name="Debuchy R."/>
            <person name="Gladieux P."/>
            <person name="Hiltunen Thoren M."/>
            <person name="Johannesson H."/>
        </authorList>
    </citation>
    <scope>NUCLEOTIDE SEQUENCE</scope>
    <source>
        <strain evidence="2">CBS 232.78</strain>
    </source>
</reference>
<comment type="caution">
    <text evidence="2">The sequence shown here is derived from an EMBL/GenBank/DDBJ whole genome shotgun (WGS) entry which is preliminary data.</text>
</comment>
<feature type="region of interest" description="Disordered" evidence="1">
    <location>
        <begin position="325"/>
        <end position="380"/>
    </location>
</feature>
<evidence type="ECO:0000313" key="2">
    <source>
        <dbReference type="EMBL" id="KAK3381887.1"/>
    </source>
</evidence>
<dbReference type="EMBL" id="JAULSW010000005">
    <property type="protein sequence ID" value="KAK3381887.1"/>
    <property type="molecule type" value="Genomic_DNA"/>
</dbReference>
<feature type="region of interest" description="Disordered" evidence="1">
    <location>
        <begin position="1"/>
        <end position="32"/>
    </location>
</feature>
<gene>
    <name evidence="2" type="ORF">B0H63DRAFT_215274</name>
</gene>
<evidence type="ECO:0000313" key="3">
    <source>
        <dbReference type="Proteomes" id="UP001285441"/>
    </source>
</evidence>
<feature type="compositionally biased region" description="Acidic residues" evidence="1">
    <location>
        <begin position="334"/>
        <end position="368"/>
    </location>
</feature>
<name>A0AAE0NHZ1_9PEZI</name>
<keyword evidence="3" id="KW-1185">Reference proteome</keyword>
<sequence>MPYRRHKRPTKVPLTRNGTPKTPVKPPAWTRHSRRQKNGMVYRQRLSNGYLAYYAATACNHQGRWYAWRFNNMCATCLANPRRRQIEVPSGNSPQMSDYPPRSIKTAVPFAWTIEWYWKKVVGLDEETKNALLEEHEEVKGRIIATLPAPRLPQVPIADPVTDGCEIGADTDVPLPSDAWPNTLASRGPSRGVTIMSRDQKELAELIRQVEREEEGEEQFSLNLIVHDEPTYTIKTVITKRQRKEQDRTRRRREMKGKAVALEVVAEEEEDDDEAVKQALPYWRCQCWPPCFEKDDVIIDEEDEVSEGWTTASSWEYPDTEEEFVDEGYQSAGSEDEVDEERQGDVDEFASESASESEDGSGEEEEWDTGSYGSGWASGRSRCCGSWGSSIASGSGSWMVE</sequence>